<comment type="caution">
    <text evidence="1">The sequence shown here is derived from an EMBL/GenBank/DDBJ whole genome shotgun (WGS) entry which is preliminary data.</text>
</comment>
<evidence type="ECO:0000313" key="2">
    <source>
        <dbReference type="Proteomes" id="UP000029861"/>
    </source>
</evidence>
<proteinExistence type="predicted"/>
<gene>
    <name evidence="1" type="ORF">LS80_009270</name>
</gene>
<dbReference type="AlphaFoldDB" id="A0A4U8T7A7"/>
<dbReference type="RefSeq" id="WP_034319121.1">
    <property type="nucleotide sequence ID" value="NZ_FZNF01000001.1"/>
</dbReference>
<name>A0A4U8T7A7_9HELI</name>
<dbReference type="STRING" id="50960.LS81_09390"/>
<protein>
    <submittedName>
        <fullName evidence="1">Uncharacterized protein</fullName>
    </submittedName>
</protein>
<organism evidence="1 2">
    <name type="scientific">Helicobacter trogontum</name>
    <dbReference type="NCBI Taxonomy" id="50960"/>
    <lineage>
        <taxon>Bacteria</taxon>
        <taxon>Pseudomonadati</taxon>
        <taxon>Campylobacterota</taxon>
        <taxon>Epsilonproteobacteria</taxon>
        <taxon>Campylobacterales</taxon>
        <taxon>Helicobacteraceae</taxon>
        <taxon>Helicobacter</taxon>
    </lineage>
</organism>
<sequence length="152" mass="18006">MFKYCIVFISIICSLYGNDVEMVHKDCKILCKKCGFYARQTEGYFEKLKISNDNEDDFYTAMDDWAHYLYSARDYLRANGIKTNFYAIDVKECGILIFQNYSLEINKIDTPYIFILYQKGKKPYKLMDISAPEDEINTYFNITKPKYPKESE</sequence>
<accession>A0A4U8T7A7</accession>
<reference evidence="1 2" key="1">
    <citation type="journal article" date="2014" name="Genome Announc.">
        <title>Draft genome sequences of eight enterohepatic helicobacter species isolated from both laboratory and wild rodents.</title>
        <authorList>
            <person name="Sheh A."/>
            <person name="Shen Z."/>
            <person name="Fox J.G."/>
        </authorList>
    </citation>
    <scope>NUCLEOTIDE SEQUENCE [LARGE SCALE GENOMIC DNA]</scope>
    <source>
        <strain evidence="1 2">ATCC 49310</strain>
    </source>
</reference>
<dbReference type="Proteomes" id="UP000029861">
    <property type="component" value="Unassembled WGS sequence"/>
</dbReference>
<dbReference type="EMBL" id="JRPK02000045">
    <property type="protein sequence ID" value="TLD95491.1"/>
    <property type="molecule type" value="Genomic_DNA"/>
</dbReference>
<evidence type="ECO:0000313" key="1">
    <source>
        <dbReference type="EMBL" id="TLD95491.1"/>
    </source>
</evidence>